<protein>
    <submittedName>
        <fullName evidence="1">Uncharacterized protein</fullName>
    </submittedName>
</protein>
<dbReference type="Proteomes" id="UP001595816">
    <property type="component" value="Unassembled WGS sequence"/>
</dbReference>
<reference evidence="2" key="1">
    <citation type="journal article" date="2019" name="Int. J. Syst. Evol. Microbiol.">
        <title>The Global Catalogue of Microorganisms (GCM) 10K type strain sequencing project: providing services to taxonomists for standard genome sequencing and annotation.</title>
        <authorList>
            <consortium name="The Broad Institute Genomics Platform"/>
            <consortium name="The Broad Institute Genome Sequencing Center for Infectious Disease"/>
            <person name="Wu L."/>
            <person name="Ma J."/>
        </authorList>
    </citation>
    <scope>NUCLEOTIDE SEQUENCE [LARGE SCALE GENOMIC DNA]</scope>
    <source>
        <strain evidence="2">CGMCC 4.7289</strain>
    </source>
</reference>
<proteinExistence type="predicted"/>
<dbReference type="EMBL" id="JBHSAY010000005">
    <property type="protein sequence ID" value="MFC4130639.1"/>
    <property type="molecule type" value="Genomic_DNA"/>
</dbReference>
<evidence type="ECO:0000313" key="1">
    <source>
        <dbReference type="EMBL" id="MFC4130639.1"/>
    </source>
</evidence>
<name>A0ABV8LIN6_9ACTN</name>
<comment type="caution">
    <text evidence="1">The sequence shown here is derived from an EMBL/GenBank/DDBJ whole genome shotgun (WGS) entry which is preliminary data.</text>
</comment>
<evidence type="ECO:0000313" key="2">
    <source>
        <dbReference type="Proteomes" id="UP001595816"/>
    </source>
</evidence>
<gene>
    <name evidence="1" type="ORF">ACFOZ4_08475</name>
</gene>
<organism evidence="1 2">
    <name type="scientific">Hamadaea flava</name>
    <dbReference type="NCBI Taxonomy" id="1742688"/>
    <lineage>
        <taxon>Bacteria</taxon>
        <taxon>Bacillati</taxon>
        <taxon>Actinomycetota</taxon>
        <taxon>Actinomycetes</taxon>
        <taxon>Micromonosporales</taxon>
        <taxon>Micromonosporaceae</taxon>
        <taxon>Hamadaea</taxon>
    </lineage>
</organism>
<sequence length="195" mass="21298">MLNIDSVGRWITRRTGRTLDQHAADPIPAAADLPKAADTMRNARLELLLTVDRLRTALINEDDLSTSIAALTGPLDAIVQLGRDYRYARNWAEALIADAERTAYAAENAGLALRRRYVNPGDTILVVLPHTDACLKRQLAGRRTRVRVGRADAELDLMVGPGQLRLHHADAGIYHDPVNGFYVLEPAATEAASGD</sequence>
<dbReference type="RefSeq" id="WP_253757513.1">
    <property type="nucleotide sequence ID" value="NZ_JAMZDZ010000001.1"/>
</dbReference>
<accession>A0ABV8LIN6</accession>
<keyword evidence="2" id="KW-1185">Reference proteome</keyword>